<name>E1R8Y3_SEDSS</name>
<dbReference type="PANTHER" id="PTHR30193">
    <property type="entry name" value="ABC TRANSPORTER PERMEASE PROTEIN"/>
    <property type="match status" value="1"/>
</dbReference>
<dbReference type="Gene3D" id="1.10.3720.10">
    <property type="entry name" value="MetI-like"/>
    <property type="match status" value="1"/>
</dbReference>
<feature type="domain" description="ABC transmembrane type-1" evidence="8">
    <location>
        <begin position="71"/>
        <end position="286"/>
    </location>
</feature>
<dbReference type="EMBL" id="CP002116">
    <property type="protein sequence ID" value="ADK82952.1"/>
    <property type="molecule type" value="Genomic_DNA"/>
</dbReference>
<gene>
    <name evidence="9" type="ordered locus">Spirs_3867</name>
</gene>
<evidence type="ECO:0000259" key="8">
    <source>
        <dbReference type="PROSITE" id="PS50928"/>
    </source>
</evidence>
<dbReference type="eggNOG" id="COG1175">
    <property type="taxonomic scope" value="Bacteria"/>
</dbReference>
<dbReference type="PROSITE" id="PS50928">
    <property type="entry name" value="ABC_TM1"/>
    <property type="match status" value="1"/>
</dbReference>
<evidence type="ECO:0000256" key="4">
    <source>
        <dbReference type="ARBA" id="ARBA00022692"/>
    </source>
</evidence>
<feature type="transmembrane region" description="Helical" evidence="7">
    <location>
        <begin position="12"/>
        <end position="37"/>
    </location>
</feature>
<comment type="similarity">
    <text evidence="7">Belongs to the binding-protein-dependent transport system permease family.</text>
</comment>
<keyword evidence="6 7" id="KW-0472">Membrane</keyword>
<proteinExistence type="inferred from homology"/>
<evidence type="ECO:0000256" key="3">
    <source>
        <dbReference type="ARBA" id="ARBA00022475"/>
    </source>
</evidence>
<dbReference type="GO" id="GO:0005886">
    <property type="term" value="C:plasma membrane"/>
    <property type="evidence" value="ECO:0007669"/>
    <property type="project" value="UniProtKB-SubCell"/>
</dbReference>
<comment type="subcellular location">
    <subcellularLocation>
        <location evidence="1 7">Cell membrane</location>
        <topology evidence="1 7">Multi-pass membrane protein</topology>
    </subcellularLocation>
</comment>
<dbReference type="GO" id="GO:0055085">
    <property type="term" value="P:transmembrane transport"/>
    <property type="evidence" value="ECO:0007669"/>
    <property type="project" value="InterPro"/>
</dbReference>
<evidence type="ECO:0000256" key="5">
    <source>
        <dbReference type="ARBA" id="ARBA00022989"/>
    </source>
</evidence>
<organism evidence="9 10">
    <name type="scientific">Sediminispirochaeta smaragdinae (strain DSM 11293 / JCM 15392 / SEBR 4228)</name>
    <name type="common">Spirochaeta smaragdinae</name>
    <dbReference type="NCBI Taxonomy" id="573413"/>
    <lineage>
        <taxon>Bacteria</taxon>
        <taxon>Pseudomonadati</taxon>
        <taxon>Spirochaetota</taxon>
        <taxon>Spirochaetia</taxon>
        <taxon>Spirochaetales</taxon>
        <taxon>Spirochaetaceae</taxon>
        <taxon>Sediminispirochaeta</taxon>
    </lineage>
</organism>
<dbReference type="HOGENOM" id="CLU_016047_0_0_12"/>
<dbReference type="STRING" id="573413.Spirs_3867"/>
<keyword evidence="2 7" id="KW-0813">Transport</keyword>
<evidence type="ECO:0000256" key="7">
    <source>
        <dbReference type="RuleBase" id="RU363032"/>
    </source>
</evidence>
<sequence>MRKHKRSLTGYWFILPAAVLVVLYFFIPVILTLGISLTNMSSVTGFSNWSWTGFANYIKILKHPDSGSNFATTLIYVACTLSFFNVGMGLLVAILAHHMPKRLGEIFRSLWLLPRITPPVVYVLMWTMLAADAPYGVINQLFRIPFGLSTSNWLPEYAMLFAVLVNGYIGASFGMILFSSAIEAIPNDIMVSSLVDGASFFNRARYIILPQLKWPLLFVTTYQTLSLLTSFESILILTDGNFGTEVWALWSYHKALNNYYGNFQYGFGAALSAILVFVGVIFAIIYLKYFKFNDLVKEPLIDEL</sequence>
<feature type="transmembrane region" description="Helical" evidence="7">
    <location>
        <begin position="157"/>
        <end position="178"/>
    </location>
</feature>
<dbReference type="Proteomes" id="UP000002318">
    <property type="component" value="Chromosome"/>
</dbReference>
<feature type="transmembrane region" description="Helical" evidence="7">
    <location>
        <begin position="265"/>
        <end position="287"/>
    </location>
</feature>
<keyword evidence="3" id="KW-1003">Cell membrane</keyword>
<reference evidence="9 10" key="1">
    <citation type="journal article" date="2010" name="Stand. Genomic Sci.">
        <title>Complete genome sequence of Spirochaeta smaragdinae type strain (SEBR 4228).</title>
        <authorList>
            <person name="Mavromatis K."/>
            <person name="Yasawong M."/>
            <person name="Chertkov O."/>
            <person name="Lapidus A."/>
            <person name="Lucas S."/>
            <person name="Nolan M."/>
            <person name="Del Rio T.G."/>
            <person name="Tice H."/>
            <person name="Cheng J.F."/>
            <person name="Pitluck S."/>
            <person name="Liolios K."/>
            <person name="Ivanova N."/>
            <person name="Tapia R."/>
            <person name="Han C."/>
            <person name="Bruce D."/>
            <person name="Goodwin L."/>
            <person name="Pati A."/>
            <person name="Chen A."/>
            <person name="Palaniappan K."/>
            <person name="Land M."/>
            <person name="Hauser L."/>
            <person name="Chang Y.J."/>
            <person name="Jeffries C.D."/>
            <person name="Detter J.C."/>
            <person name="Rohde M."/>
            <person name="Brambilla E."/>
            <person name="Spring S."/>
            <person name="Goker M."/>
            <person name="Sikorski J."/>
            <person name="Woyke T."/>
            <person name="Bristow J."/>
            <person name="Eisen J.A."/>
            <person name="Markowitz V."/>
            <person name="Hugenholtz P."/>
            <person name="Klenk H.P."/>
            <person name="Kyrpides N.C."/>
        </authorList>
    </citation>
    <scope>NUCLEOTIDE SEQUENCE [LARGE SCALE GENOMIC DNA]</scope>
    <source>
        <strain evidence="10">DSM 11293 / JCM 15392 / SEBR 4228</strain>
    </source>
</reference>
<keyword evidence="10" id="KW-1185">Reference proteome</keyword>
<evidence type="ECO:0000313" key="9">
    <source>
        <dbReference type="EMBL" id="ADK82952.1"/>
    </source>
</evidence>
<evidence type="ECO:0000256" key="2">
    <source>
        <dbReference type="ARBA" id="ARBA00022448"/>
    </source>
</evidence>
<dbReference type="OrthoDB" id="42615at2"/>
<protein>
    <submittedName>
        <fullName evidence="9">Binding-protein-dependent transport systems inner membrane component</fullName>
    </submittedName>
</protein>
<evidence type="ECO:0000313" key="10">
    <source>
        <dbReference type="Proteomes" id="UP000002318"/>
    </source>
</evidence>
<feature type="transmembrane region" description="Helical" evidence="7">
    <location>
        <begin position="74"/>
        <end position="96"/>
    </location>
</feature>
<dbReference type="RefSeq" id="WP_013256411.1">
    <property type="nucleotide sequence ID" value="NC_014364.1"/>
</dbReference>
<dbReference type="Pfam" id="PF00528">
    <property type="entry name" value="BPD_transp_1"/>
    <property type="match status" value="1"/>
</dbReference>
<evidence type="ECO:0000256" key="6">
    <source>
        <dbReference type="ARBA" id="ARBA00023136"/>
    </source>
</evidence>
<evidence type="ECO:0000256" key="1">
    <source>
        <dbReference type="ARBA" id="ARBA00004651"/>
    </source>
</evidence>
<dbReference type="InterPro" id="IPR051393">
    <property type="entry name" value="ABC_transporter_permease"/>
</dbReference>
<accession>E1R8Y3</accession>
<dbReference type="PANTHER" id="PTHR30193:SF37">
    <property type="entry name" value="INNER MEMBRANE ABC TRANSPORTER PERMEASE PROTEIN YCJO"/>
    <property type="match status" value="1"/>
</dbReference>
<feature type="transmembrane region" description="Helical" evidence="7">
    <location>
        <begin position="116"/>
        <end position="137"/>
    </location>
</feature>
<keyword evidence="4 7" id="KW-0812">Transmembrane</keyword>
<dbReference type="InterPro" id="IPR035906">
    <property type="entry name" value="MetI-like_sf"/>
</dbReference>
<dbReference type="CDD" id="cd06261">
    <property type="entry name" value="TM_PBP2"/>
    <property type="match status" value="1"/>
</dbReference>
<dbReference type="SUPFAM" id="SSF161098">
    <property type="entry name" value="MetI-like"/>
    <property type="match status" value="1"/>
</dbReference>
<dbReference type="AlphaFoldDB" id="E1R8Y3"/>
<dbReference type="InterPro" id="IPR000515">
    <property type="entry name" value="MetI-like"/>
</dbReference>
<feature type="transmembrane region" description="Helical" evidence="7">
    <location>
        <begin position="214"/>
        <end position="237"/>
    </location>
</feature>
<keyword evidence="5 7" id="KW-1133">Transmembrane helix</keyword>
<dbReference type="KEGG" id="ssm:Spirs_3867"/>